<name>A0ABR1IXJ3_9AGAR</name>
<evidence type="ECO:0000256" key="1">
    <source>
        <dbReference type="SAM" id="MobiDB-lite"/>
    </source>
</evidence>
<reference evidence="2 3" key="1">
    <citation type="submission" date="2024-01" db="EMBL/GenBank/DDBJ databases">
        <title>A draft genome for the cacao thread blight pathogen Marasmiellus scandens.</title>
        <authorList>
            <person name="Baruah I.K."/>
            <person name="Leung J."/>
            <person name="Bukari Y."/>
            <person name="Amoako-Attah I."/>
            <person name="Meinhardt L.W."/>
            <person name="Bailey B.A."/>
            <person name="Cohen S.P."/>
        </authorList>
    </citation>
    <scope>NUCLEOTIDE SEQUENCE [LARGE SCALE GENOMIC DNA]</scope>
    <source>
        <strain evidence="2 3">GH-19</strain>
    </source>
</reference>
<accession>A0ABR1IXJ3</accession>
<feature type="region of interest" description="Disordered" evidence="1">
    <location>
        <begin position="53"/>
        <end position="145"/>
    </location>
</feature>
<gene>
    <name evidence="2" type="ORF">VKT23_016963</name>
</gene>
<protein>
    <submittedName>
        <fullName evidence="2">Uncharacterized protein</fullName>
    </submittedName>
</protein>
<comment type="caution">
    <text evidence="2">The sequence shown here is derived from an EMBL/GenBank/DDBJ whole genome shotgun (WGS) entry which is preliminary data.</text>
</comment>
<dbReference type="EMBL" id="JBANRG010000067">
    <property type="protein sequence ID" value="KAK7440615.1"/>
    <property type="molecule type" value="Genomic_DNA"/>
</dbReference>
<proteinExistence type="predicted"/>
<sequence length="313" mass="35728">MPHVDIEIPTATFPSRKTLSLEDNGPQLFFIGASDHIMTPHFSTKHSFSWREKAGKEPAANVSDSDDETETLVNSSPFRPRTTPKKARDDETETLVNISPFRPRTVSPRKAREDVQSLDASLSSKSLPHPFITRTSSSTPPSPSRIPDRLVLNLHTTPAPTPTNADLLLAITKRRQWERFASDSRALKQHFLRQKRTEGMSLRESVQWLINEMYPSSRPPYYVKPPPGLFMSFLGLYLLWDSEPQPNEIKKPDRQAAGPGYTGRPRRQKVESSSWIWQMLGYGSKRKERPEEEAEFVALREGRPTKKLRRSLI</sequence>
<organism evidence="2 3">
    <name type="scientific">Marasmiellus scandens</name>
    <dbReference type="NCBI Taxonomy" id="2682957"/>
    <lineage>
        <taxon>Eukaryota</taxon>
        <taxon>Fungi</taxon>
        <taxon>Dikarya</taxon>
        <taxon>Basidiomycota</taxon>
        <taxon>Agaricomycotina</taxon>
        <taxon>Agaricomycetes</taxon>
        <taxon>Agaricomycetidae</taxon>
        <taxon>Agaricales</taxon>
        <taxon>Marasmiineae</taxon>
        <taxon>Omphalotaceae</taxon>
        <taxon>Marasmiellus</taxon>
    </lineage>
</organism>
<dbReference type="Proteomes" id="UP001498398">
    <property type="component" value="Unassembled WGS sequence"/>
</dbReference>
<evidence type="ECO:0000313" key="2">
    <source>
        <dbReference type="EMBL" id="KAK7440615.1"/>
    </source>
</evidence>
<feature type="region of interest" description="Disordered" evidence="1">
    <location>
        <begin position="247"/>
        <end position="272"/>
    </location>
</feature>
<evidence type="ECO:0000313" key="3">
    <source>
        <dbReference type="Proteomes" id="UP001498398"/>
    </source>
</evidence>
<keyword evidence="3" id="KW-1185">Reference proteome</keyword>